<gene>
    <name evidence="2" type="ORF">Lupro_11100</name>
</gene>
<feature type="transmembrane region" description="Helical" evidence="1">
    <location>
        <begin position="58"/>
        <end position="75"/>
    </location>
</feature>
<feature type="transmembrane region" description="Helical" evidence="1">
    <location>
        <begin position="12"/>
        <end position="38"/>
    </location>
</feature>
<dbReference type="KEGG" id="lut:Lupro_11100"/>
<dbReference type="STRING" id="1622118.Lupro_11100"/>
<keyword evidence="1" id="KW-0472">Membrane</keyword>
<reference evidence="2 3" key="2">
    <citation type="journal article" date="2016" name="Int. J. Syst. Evol. Microbiol.">
        <title>Lutibacter profundi sp. nov., isolated from a deep-sea hydrothermal system on the Arctic Mid-Ocean Ridge and emended description of the genus Lutibacter.</title>
        <authorList>
            <person name="Le Moine Bauer S."/>
            <person name="Roalkvam I."/>
            <person name="Steen I.H."/>
            <person name="Dahle H."/>
        </authorList>
    </citation>
    <scope>NUCLEOTIDE SEQUENCE [LARGE SCALE GENOMIC DNA]</scope>
    <source>
        <strain evidence="2 3">LP1</strain>
    </source>
</reference>
<name>A0A109RP07_9FLAO</name>
<dbReference type="PATRIC" id="fig|1622118.3.peg.2281"/>
<evidence type="ECO:0000313" key="2">
    <source>
        <dbReference type="EMBL" id="AMC11782.1"/>
    </source>
</evidence>
<accession>A0A109RP07</accession>
<dbReference type="RefSeq" id="WP_068210220.1">
    <property type="nucleotide sequence ID" value="NZ_CP013355.1"/>
</dbReference>
<evidence type="ECO:0000313" key="3">
    <source>
        <dbReference type="Proteomes" id="UP000059672"/>
    </source>
</evidence>
<dbReference type="Proteomes" id="UP000059672">
    <property type="component" value="Chromosome"/>
</dbReference>
<keyword evidence="3" id="KW-1185">Reference proteome</keyword>
<evidence type="ECO:0008006" key="4">
    <source>
        <dbReference type="Google" id="ProtNLM"/>
    </source>
</evidence>
<reference evidence="3" key="1">
    <citation type="submission" date="2015-12" db="EMBL/GenBank/DDBJ databases">
        <title>Complete genome sequence of Lutibacter profundus strain LP1.</title>
        <authorList>
            <person name="Wissuwa J."/>
            <person name="Le Moine Bauer S."/>
            <person name="Stokke R."/>
            <person name="Dahle H."/>
            <person name="Steen I.H."/>
        </authorList>
    </citation>
    <scope>NUCLEOTIDE SEQUENCE [LARGE SCALE GENOMIC DNA]</scope>
    <source>
        <strain evidence="3">LP1</strain>
    </source>
</reference>
<dbReference type="EMBL" id="CP013355">
    <property type="protein sequence ID" value="AMC11782.1"/>
    <property type="molecule type" value="Genomic_DNA"/>
</dbReference>
<evidence type="ECO:0000256" key="1">
    <source>
        <dbReference type="SAM" id="Phobius"/>
    </source>
</evidence>
<sequence>MKNLKTDVTSILSLFTSFSTLLCCALPALLVTLGFGAVMAGLISDLPFLRTLSLYKEWTFFIATLLIGFNFWLVYKKKSQNVNCEIPVNGVESACDTASYWSKIILWISAVLLFTGFFMAYLALPLMKFMDSL</sequence>
<protein>
    <recommendedName>
        <fullName evidence="4">Mercuric transport protein MerT</fullName>
    </recommendedName>
</protein>
<dbReference type="OrthoDB" id="838350at2"/>
<organism evidence="2 3">
    <name type="scientific">Lutibacter profundi</name>
    <dbReference type="NCBI Taxonomy" id="1622118"/>
    <lineage>
        <taxon>Bacteria</taxon>
        <taxon>Pseudomonadati</taxon>
        <taxon>Bacteroidota</taxon>
        <taxon>Flavobacteriia</taxon>
        <taxon>Flavobacteriales</taxon>
        <taxon>Flavobacteriaceae</taxon>
        <taxon>Lutibacter</taxon>
    </lineage>
</organism>
<feature type="transmembrane region" description="Helical" evidence="1">
    <location>
        <begin position="104"/>
        <end position="124"/>
    </location>
</feature>
<proteinExistence type="predicted"/>
<keyword evidence="1" id="KW-0812">Transmembrane</keyword>
<dbReference type="AlphaFoldDB" id="A0A109RP07"/>
<keyword evidence="1" id="KW-1133">Transmembrane helix</keyword>